<evidence type="ECO:0000313" key="1">
    <source>
        <dbReference type="EMBL" id="CAG08248.1"/>
    </source>
</evidence>
<name>Q4RTN4_TETNG</name>
<dbReference type="EMBL" id="CAAE01014997">
    <property type="protein sequence ID" value="CAG08248.1"/>
    <property type="molecule type" value="Genomic_DNA"/>
</dbReference>
<sequence>MLLLQNPGGLWALLLLGLSVVLLLPVSSNFHIREQIFLQPLDAALIRKTTIIQTM</sequence>
<proteinExistence type="predicted"/>
<gene>
    <name evidence="1" type="ORF">GSTENG00029176001</name>
</gene>
<dbReference type="KEGG" id="tng:GSTEN00029176G001"/>
<reference evidence="1" key="1">
    <citation type="journal article" date="2004" name="Nature">
        <title>Genome duplication in the teleost fish Tetraodon nigroviridis reveals the early vertebrate proto-karyotype.</title>
        <authorList>
            <person name="Jaillon O."/>
            <person name="Aury J.-M."/>
            <person name="Brunet F."/>
            <person name="Petit J.-L."/>
            <person name="Stange-Thomann N."/>
            <person name="Mauceli E."/>
            <person name="Bouneau L."/>
            <person name="Fischer C."/>
            <person name="Ozouf-Costaz C."/>
            <person name="Bernot A."/>
            <person name="Nicaud S."/>
            <person name="Jaffe D."/>
            <person name="Fisher S."/>
            <person name="Lutfalla G."/>
            <person name="Dossat C."/>
            <person name="Segurens B."/>
            <person name="Dasilva C."/>
            <person name="Salanoubat M."/>
            <person name="Levy M."/>
            <person name="Boudet N."/>
            <person name="Castellano S."/>
            <person name="Anthouard V."/>
            <person name="Jubin C."/>
            <person name="Castelli V."/>
            <person name="Katinka M."/>
            <person name="Vacherie B."/>
            <person name="Biemont C."/>
            <person name="Skalli Z."/>
            <person name="Cattolico L."/>
            <person name="Poulain J."/>
            <person name="De Berardinis V."/>
            <person name="Cruaud C."/>
            <person name="Duprat S."/>
            <person name="Brottier P."/>
            <person name="Coutanceau J.-P."/>
            <person name="Gouzy J."/>
            <person name="Parra G."/>
            <person name="Lardier G."/>
            <person name="Chapple C."/>
            <person name="McKernan K.J."/>
            <person name="McEwan P."/>
            <person name="Bosak S."/>
            <person name="Kellis M."/>
            <person name="Volff J.-N."/>
            <person name="Guigo R."/>
            <person name="Zody M.C."/>
            <person name="Mesirov J."/>
            <person name="Lindblad-Toh K."/>
            <person name="Birren B."/>
            <person name="Nusbaum C."/>
            <person name="Kahn D."/>
            <person name="Robinson-Rechavi M."/>
            <person name="Laudet V."/>
            <person name="Schachter V."/>
            <person name="Quetier F."/>
            <person name="Saurin W."/>
            <person name="Scarpelli C."/>
            <person name="Wincker P."/>
            <person name="Lander E.S."/>
            <person name="Weissenbach J."/>
            <person name="Roest Crollius H."/>
        </authorList>
    </citation>
    <scope>NUCLEOTIDE SEQUENCE [LARGE SCALE GENOMIC DNA]</scope>
</reference>
<reference evidence="1" key="2">
    <citation type="submission" date="2004-02" db="EMBL/GenBank/DDBJ databases">
        <authorList>
            <consortium name="Genoscope"/>
            <consortium name="Whitehead Institute Centre for Genome Research"/>
        </authorList>
    </citation>
    <scope>NUCLEOTIDE SEQUENCE</scope>
</reference>
<accession>Q4RTN4</accession>
<protein>
    <submittedName>
        <fullName evidence="1">Chromosome 2 SCAF14997, whole genome shotgun sequence</fullName>
    </submittedName>
</protein>
<dbReference type="AlphaFoldDB" id="Q4RTN4"/>
<organism evidence="1">
    <name type="scientific">Tetraodon nigroviridis</name>
    <name type="common">Spotted green pufferfish</name>
    <name type="synonym">Chelonodon nigroviridis</name>
    <dbReference type="NCBI Taxonomy" id="99883"/>
    <lineage>
        <taxon>Eukaryota</taxon>
        <taxon>Metazoa</taxon>
        <taxon>Chordata</taxon>
        <taxon>Craniata</taxon>
        <taxon>Vertebrata</taxon>
        <taxon>Euteleostomi</taxon>
        <taxon>Actinopterygii</taxon>
        <taxon>Neopterygii</taxon>
        <taxon>Teleostei</taxon>
        <taxon>Neoteleostei</taxon>
        <taxon>Acanthomorphata</taxon>
        <taxon>Eupercaria</taxon>
        <taxon>Tetraodontiformes</taxon>
        <taxon>Tetradontoidea</taxon>
        <taxon>Tetraodontidae</taxon>
        <taxon>Tetraodon</taxon>
    </lineage>
</organism>